<keyword evidence="1" id="KW-0274">FAD</keyword>
<feature type="binding site" evidence="1">
    <location>
        <position position="193"/>
    </location>
    <ligand>
        <name>FAD</name>
        <dbReference type="ChEBI" id="CHEBI:57692"/>
        <note>ligand shared between neighboring subunits</note>
    </ligand>
</feature>
<dbReference type="KEGG" id="hpx:HMPREF0462_1530"/>
<dbReference type="InterPro" id="IPR036098">
    <property type="entry name" value="Thymidylate_synthase_ThyX_sf"/>
</dbReference>
<dbReference type="Proteomes" id="UP000008459">
    <property type="component" value="Chromosome"/>
</dbReference>
<comment type="catalytic activity">
    <reaction evidence="1">
        <text>dUMP + (6R)-5,10-methylene-5,6,7,8-tetrahydrofolate + NADPH + H(+) = dTMP + (6S)-5,6,7,8-tetrahydrofolate + NADP(+)</text>
        <dbReference type="Rhea" id="RHEA:29043"/>
        <dbReference type="ChEBI" id="CHEBI:15378"/>
        <dbReference type="ChEBI" id="CHEBI:15636"/>
        <dbReference type="ChEBI" id="CHEBI:57453"/>
        <dbReference type="ChEBI" id="CHEBI:57783"/>
        <dbReference type="ChEBI" id="CHEBI:58349"/>
        <dbReference type="ChEBI" id="CHEBI:63528"/>
        <dbReference type="ChEBI" id="CHEBI:246422"/>
        <dbReference type="EC" id="2.1.1.148"/>
    </reaction>
</comment>
<dbReference type="EC" id="2.1.1.148" evidence="1"/>
<dbReference type="EMBL" id="CP002605">
    <property type="protein sequence ID" value="AEE71134.1"/>
    <property type="molecule type" value="Genomic_DNA"/>
</dbReference>
<reference evidence="2 3" key="1">
    <citation type="submission" date="2011-03" db="EMBL/GenBank/DDBJ databases">
        <authorList>
            <person name="Muzny D."/>
            <person name="Qin X."/>
            <person name="Deng J."/>
            <person name="Jiang H."/>
            <person name="Liu Y."/>
            <person name="Qu J."/>
            <person name="Song X.-Z."/>
            <person name="Zhang L."/>
            <person name="Thornton R."/>
            <person name="Coyle M."/>
            <person name="Francisco L."/>
            <person name="Jackson L."/>
            <person name="Javaid M."/>
            <person name="Korchina V."/>
            <person name="Kovar C."/>
            <person name="Mata R."/>
            <person name="Mathew T."/>
            <person name="Ngo R."/>
            <person name="Nguyen L."/>
            <person name="Nguyen N."/>
            <person name="Okwuonu G."/>
            <person name="Ongeri F."/>
            <person name="Pham C."/>
            <person name="Simmons D."/>
            <person name="Wilczek-Boney K."/>
            <person name="Hale W."/>
            <person name="Jakkamsetti A."/>
            <person name="Pham P."/>
            <person name="Ruth R."/>
            <person name="San Lucas F."/>
            <person name="Warren J."/>
            <person name="Zhang J."/>
            <person name="Zhao Z."/>
            <person name="Zhou C."/>
            <person name="Zhu D."/>
            <person name="Lee S."/>
            <person name="Bess C."/>
            <person name="Blankenburg K."/>
            <person name="Forbes L."/>
            <person name="Fu Q."/>
            <person name="Gubbala S."/>
            <person name="Hirani K."/>
            <person name="Jayaseelan J.C."/>
            <person name="Lara F."/>
            <person name="Munidasa M."/>
            <person name="Palculict T."/>
            <person name="Patil S."/>
            <person name="Pu L.-L."/>
            <person name="Saada N."/>
            <person name="Tang L."/>
            <person name="Weissenberger G."/>
            <person name="Zhu Y."/>
            <person name="Hemphill L."/>
            <person name="Shang Y."/>
            <person name="Youmans B."/>
            <person name="Ayvaz T."/>
            <person name="Ross M."/>
            <person name="Santibanez J."/>
            <person name="Aqrawi P."/>
            <person name="Gross S."/>
            <person name="Joshi V."/>
            <person name="Fowler G."/>
            <person name="Nazareth L."/>
            <person name="Reid J."/>
            <person name="Worley K."/>
            <person name="Petrosino J."/>
            <person name="Highlander S."/>
            <person name="Gibbs R."/>
            <person name="Gibbs R."/>
        </authorList>
    </citation>
    <scope>NUCLEOTIDE SEQUENCE [LARGE SCALE GENOMIC DNA]</scope>
    <source>
        <strain evidence="2 3">83</strain>
    </source>
</reference>
<sequence length="232" mass="27164">MMWITQETWLKALPWNKKRYRSKIMEVICKHYTPLDIASQAIRTCWQSFEYSDDGGSKDKELIHRVGNIFRHSSTLEHLYYNFEIKGLSRGALQELSRHRIASLSVKSSRYTLRELKEVESFLPLNETNLERAKEFLVFVDNEKVDAMSVLALENLRVLLSEHNIKNDLAKYAMPESYKTHLAYSINARSLQNLLTLRSSNKALKEMQDLAKALFDALPCEHQYLFEDCLKR</sequence>
<dbReference type="AlphaFoldDB" id="F4D4A5"/>
<dbReference type="SUPFAM" id="SSF69796">
    <property type="entry name" value="Thymidylate synthase-complementing protein Thy1"/>
    <property type="match status" value="1"/>
</dbReference>
<dbReference type="PROSITE" id="PS51331">
    <property type="entry name" value="THYX"/>
    <property type="match status" value="1"/>
</dbReference>
<accession>F4D4A5</accession>
<keyword evidence="1 2" id="KW-0808">Transferase</keyword>
<dbReference type="CDD" id="cd20175">
    <property type="entry name" value="ThyX"/>
    <property type="match status" value="1"/>
</dbReference>
<keyword evidence="1" id="KW-0545">Nucleotide biosynthesis</keyword>
<comment type="function">
    <text evidence="1">Catalyzes the reductive methylation of 2'-deoxyuridine-5'-monophosphate (dUMP) to 2'-deoxythymidine-5'-monophosphate (dTMP) while utilizing 5,10-methylenetetrahydrofolate (mTHF) as the methyl donor, and NADPH and FADH(2) as the reductant.</text>
</comment>
<comment type="similarity">
    <text evidence="1">Belongs to the thymidylate synthase ThyX family.</text>
</comment>
<evidence type="ECO:0000256" key="1">
    <source>
        <dbReference type="HAMAP-Rule" id="MF_01408"/>
    </source>
</evidence>
<feature type="binding site" evidence="1">
    <location>
        <begin position="187"/>
        <end position="189"/>
    </location>
    <ligand>
        <name>FAD</name>
        <dbReference type="ChEBI" id="CHEBI:57692"/>
        <note>ligand shared between neighboring subunits</note>
    </ligand>
</feature>
<dbReference type="PATRIC" id="fig|585538.3.peg.1563"/>
<dbReference type="InterPro" id="IPR003669">
    <property type="entry name" value="Thymidylate_synthase_ThyX"/>
</dbReference>
<feature type="binding site" evidence="1">
    <location>
        <begin position="95"/>
        <end position="98"/>
    </location>
    <ligand>
        <name>dUMP</name>
        <dbReference type="ChEBI" id="CHEBI:246422"/>
        <note>ligand shared between dimeric partners</note>
    </ligand>
</feature>
<feature type="active site" description="Involved in ionization of N3 of dUMP, leading to its activation" evidence="1">
    <location>
        <position position="198"/>
    </location>
</feature>
<comment type="cofactor">
    <cofactor evidence="1">
        <name>FAD</name>
        <dbReference type="ChEBI" id="CHEBI:57692"/>
    </cofactor>
    <text evidence="1">Binds 4 FAD per tetramer. Each FAD binding site is formed by three monomers.</text>
</comment>
<keyword evidence="1 2" id="KW-0489">Methyltransferase</keyword>
<comment type="caution">
    <text evidence="1">Lacks conserved residue(s) required for the propagation of feature annotation.</text>
</comment>
<dbReference type="NCBIfam" id="TIGR02170">
    <property type="entry name" value="thyX"/>
    <property type="match status" value="1"/>
</dbReference>
<gene>
    <name evidence="1 2" type="primary">thyX</name>
    <name evidence="2" type="ORF">HMPREF0462_1530</name>
</gene>
<name>F4D4A5_HELPX</name>
<feature type="binding site" evidence="1">
    <location>
        <begin position="98"/>
        <end position="100"/>
    </location>
    <ligand>
        <name>FAD</name>
        <dbReference type="ChEBI" id="CHEBI:57692"/>
        <note>ligand shared between neighboring subunits</note>
    </ligand>
</feature>
<evidence type="ECO:0000313" key="2">
    <source>
        <dbReference type="EMBL" id="AEE71134.1"/>
    </source>
</evidence>
<keyword evidence="1" id="KW-0521">NADP</keyword>
<dbReference type="GO" id="GO:0032259">
    <property type="term" value="P:methylation"/>
    <property type="evidence" value="ECO:0007669"/>
    <property type="project" value="UniProtKB-KW"/>
</dbReference>
<feature type="binding site" evidence="1">
    <location>
        <position position="198"/>
    </location>
    <ligand>
        <name>dUMP</name>
        <dbReference type="ChEBI" id="CHEBI:246422"/>
        <note>ligand shared between dimeric partners</note>
    </ligand>
</feature>
<dbReference type="GO" id="GO:0004799">
    <property type="term" value="F:thymidylate synthase activity"/>
    <property type="evidence" value="ECO:0007669"/>
    <property type="project" value="TreeGrafter"/>
</dbReference>
<dbReference type="Gene3D" id="3.30.1360.170">
    <property type="match status" value="1"/>
</dbReference>
<dbReference type="UniPathway" id="UPA00575"/>
<dbReference type="HAMAP" id="MF_01408">
    <property type="entry name" value="ThyX"/>
    <property type="match status" value="1"/>
</dbReference>
<comment type="pathway">
    <text evidence="1">Pyrimidine metabolism; dTTP biosynthesis.</text>
</comment>
<dbReference type="HOGENOM" id="CLU_077585_2_0_7"/>
<organism evidence="2 3">
    <name type="scientific">Helicobacter pylori 83</name>
    <dbReference type="NCBI Taxonomy" id="585538"/>
    <lineage>
        <taxon>Bacteria</taxon>
        <taxon>Pseudomonadati</taxon>
        <taxon>Campylobacterota</taxon>
        <taxon>Epsilonproteobacteria</taxon>
        <taxon>Campylobacterales</taxon>
        <taxon>Helicobacteraceae</taxon>
        <taxon>Helicobacter</taxon>
    </lineage>
</organism>
<dbReference type="GO" id="GO:0050660">
    <property type="term" value="F:flavin adenine dinucleotide binding"/>
    <property type="evidence" value="ECO:0007669"/>
    <property type="project" value="UniProtKB-UniRule"/>
</dbReference>
<dbReference type="GO" id="GO:0006231">
    <property type="term" value="P:dTMP biosynthetic process"/>
    <property type="evidence" value="ECO:0007669"/>
    <property type="project" value="UniProtKB-UniRule"/>
</dbReference>
<keyword evidence="1" id="KW-0285">Flavoprotein</keyword>
<dbReference type="GO" id="GO:0006235">
    <property type="term" value="P:dTTP biosynthetic process"/>
    <property type="evidence" value="ECO:0007669"/>
    <property type="project" value="UniProtKB-UniRule"/>
</dbReference>
<feature type="binding site" description="in other chain" evidence="1">
    <location>
        <position position="171"/>
    </location>
    <ligand>
        <name>dUMP</name>
        <dbReference type="ChEBI" id="CHEBI:246422"/>
        <note>ligand shared between dimeric partners</note>
    </ligand>
</feature>
<dbReference type="GO" id="GO:0050797">
    <property type="term" value="F:thymidylate synthase (FAD) activity"/>
    <property type="evidence" value="ECO:0007669"/>
    <property type="project" value="UniProtKB-UniRule"/>
</dbReference>
<feature type="binding site" evidence="1">
    <location>
        <position position="74"/>
    </location>
    <ligand>
        <name>FAD</name>
        <dbReference type="ChEBI" id="CHEBI:57692"/>
        <note>ligand shared between neighboring subunits</note>
    </ligand>
</feature>
<evidence type="ECO:0000313" key="3">
    <source>
        <dbReference type="Proteomes" id="UP000008459"/>
    </source>
</evidence>
<dbReference type="GO" id="GO:0070402">
    <property type="term" value="F:NADPH binding"/>
    <property type="evidence" value="ECO:0007669"/>
    <property type="project" value="TreeGrafter"/>
</dbReference>
<feature type="binding site" description="in other chain" evidence="1">
    <location>
        <begin position="108"/>
        <end position="110"/>
    </location>
    <ligand>
        <name>dUMP</name>
        <dbReference type="ChEBI" id="CHEBI:246422"/>
        <note>ligand shared between dimeric partners</note>
    </ligand>
</feature>
<proteinExistence type="inferred from homology"/>
<dbReference type="PANTHER" id="PTHR34934">
    <property type="entry name" value="FLAVIN-DEPENDENT THYMIDYLATE SYNTHASE"/>
    <property type="match status" value="1"/>
</dbReference>
<comment type="subunit">
    <text evidence="1">Homotetramer.</text>
</comment>
<dbReference type="Pfam" id="PF02511">
    <property type="entry name" value="Thy1"/>
    <property type="match status" value="1"/>
</dbReference>
<protein>
    <recommendedName>
        <fullName evidence="1">Flavin-dependent thymidylate synthase</fullName>
        <shortName evidence="1">FDTS</shortName>
        <ecNumber evidence="1">2.1.1.148</ecNumber>
    </recommendedName>
    <alternativeName>
        <fullName evidence="1">FAD-dependent thymidylate synthase</fullName>
    </alternativeName>
    <alternativeName>
        <fullName evidence="1">Thymidylate synthase ThyX</fullName>
        <shortName evidence="1">TS</shortName>
        <shortName evidence="1">TSase</shortName>
    </alternativeName>
</protein>
<dbReference type="PANTHER" id="PTHR34934:SF1">
    <property type="entry name" value="FLAVIN-DEPENDENT THYMIDYLATE SYNTHASE"/>
    <property type="match status" value="1"/>
</dbReference>